<evidence type="ECO:0000313" key="5">
    <source>
        <dbReference type="EMBL" id="SDM89134.1"/>
    </source>
</evidence>
<keyword evidence="6" id="KW-1185">Reference proteome</keyword>
<name>A0A1G9WX27_9BACI</name>
<feature type="transmembrane region" description="Helical" evidence="2">
    <location>
        <begin position="262"/>
        <end position="295"/>
    </location>
</feature>
<feature type="compositionally biased region" description="Basic and acidic residues" evidence="1">
    <location>
        <begin position="56"/>
        <end position="68"/>
    </location>
</feature>
<evidence type="ECO:0000256" key="2">
    <source>
        <dbReference type="SAM" id="Phobius"/>
    </source>
</evidence>
<dbReference type="Proteomes" id="UP000182347">
    <property type="component" value="Unassembled WGS sequence"/>
</dbReference>
<evidence type="ECO:0000313" key="6">
    <source>
        <dbReference type="Proteomes" id="UP000182347"/>
    </source>
</evidence>
<feature type="region of interest" description="Disordered" evidence="1">
    <location>
        <begin position="25"/>
        <end position="68"/>
    </location>
</feature>
<keyword evidence="2" id="KW-1133">Transmembrane helix</keyword>
<sequence length="310" mass="35110">MKKRYFCLFAASLLLLLTACSNDSKESADMPMEMDSAKTENSQDSAALSNEMTGENGKEEVQQEEEKAVEKANQTNRKVIYHANLRIEVRDYQQTIEDIQSQVTETGGYVVESSTYQTPEDDRTEGHITARIPQEQFQPFIDFVKEGSSKVLENNVSGQDVTEEYVDLESRLKSKRAVEKRLMAFMEDAKKTEDLLKISEDLAGVQEEIETITGRINYLENKTDLATVDISLEENDVRISGSNGESSTWQKTKEQFVKSIDLLLSFFSGLIVFLLGNLPILLLLAVLVFLGFFTARKVVQKTKRRDKTEN</sequence>
<dbReference type="EMBL" id="FNHF01000006">
    <property type="protein sequence ID" value="SDM89134.1"/>
    <property type="molecule type" value="Genomic_DNA"/>
</dbReference>
<dbReference type="RefSeq" id="WP_074600670.1">
    <property type="nucleotide sequence ID" value="NZ_FNHF01000006.1"/>
</dbReference>
<organism evidence="5 6">
    <name type="scientific">Sediminibacillus halophilus</name>
    <dbReference type="NCBI Taxonomy" id="482461"/>
    <lineage>
        <taxon>Bacteria</taxon>
        <taxon>Bacillati</taxon>
        <taxon>Bacillota</taxon>
        <taxon>Bacilli</taxon>
        <taxon>Bacillales</taxon>
        <taxon>Bacillaceae</taxon>
        <taxon>Sediminibacillus</taxon>
    </lineage>
</organism>
<dbReference type="STRING" id="482461.SAMN05216244_3664"/>
<dbReference type="PROSITE" id="PS51257">
    <property type="entry name" value="PROKAR_LIPOPROTEIN"/>
    <property type="match status" value="1"/>
</dbReference>
<dbReference type="InterPro" id="IPR025645">
    <property type="entry name" value="DUF4349"/>
</dbReference>
<protein>
    <recommendedName>
        <fullName evidence="4">DUF4349 domain-containing protein</fullName>
    </recommendedName>
</protein>
<keyword evidence="2" id="KW-0812">Transmembrane</keyword>
<accession>A0A1G9WX27</accession>
<feature type="chain" id="PRO_5039660864" description="DUF4349 domain-containing protein" evidence="3">
    <location>
        <begin position="22"/>
        <end position="310"/>
    </location>
</feature>
<feature type="signal peptide" evidence="3">
    <location>
        <begin position="1"/>
        <end position="21"/>
    </location>
</feature>
<gene>
    <name evidence="5" type="ORF">SAMN05216244_3664</name>
</gene>
<dbReference type="AlphaFoldDB" id="A0A1G9WX27"/>
<proteinExistence type="predicted"/>
<evidence type="ECO:0000256" key="3">
    <source>
        <dbReference type="SAM" id="SignalP"/>
    </source>
</evidence>
<dbReference type="Pfam" id="PF14257">
    <property type="entry name" value="DUF4349"/>
    <property type="match status" value="1"/>
</dbReference>
<keyword evidence="3" id="KW-0732">Signal</keyword>
<feature type="domain" description="DUF4349" evidence="4">
    <location>
        <begin position="77"/>
        <end position="290"/>
    </location>
</feature>
<keyword evidence="2" id="KW-0472">Membrane</keyword>
<reference evidence="6" key="1">
    <citation type="submission" date="2016-10" db="EMBL/GenBank/DDBJ databases">
        <authorList>
            <person name="Varghese N."/>
            <person name="Submissions S."/>
        </authorList>
    </citation>
    <scope>NUCLEOTIDE SEQUENCE [LARGE SCALE GENOMIC DNA]</scope>
    <source>
        <strain evidence="6">CGMCC 1.6199</strain>
    </source>
</reference>
<feature type="compositionally biased region" description="Polar residues" evidence="1">
    <location>
        <begin position="39"/>
        <end position="53"/>
    </location>
</feature>
<evidence type="ECO:0000259" key="4">
    <source>
        <dbReference type="Pfam" id="PF14257"/>
    </source>
</evidence>
<evidence type="ECO:0000256" key="1">
    <source>
        <dbReference type="SAM" id="MobiDB-lite"/>
    </source>
</evidence>